<reference evidence="1 2" key="1">
    <citation type="submission" date="2018-08" db="EMBL/GenBank/DDBJ databases">
        <title>Muricauda nanhaiensis sp. nov., isolated from seawater of the South China Sea.</title>
        <authorList>
            <person name="Dang Y."/>
        </authorList>
    </citation>
    <scope>NUCLEOTIDE SEQUENCE [LARGE SCALE GENOMIC DNA]</scope>
    <source>
        <strain evidence="1 2">SM1704</strain>
    </source>
</reference>
<sequence length="152" mass="18253">MGKRAENIEGIKSTEYRTRTELRNLIVYEFDSIKKQMPYELIIREKDSVLIYDYKNKTDSTKNMSFRYLKHNGNLYFGPDEFGISIKNEFQTDFKFDQYNLTEEMIDGMGALLFNRLYGVLGFDNGWEKHFYYLTEQNINEIKLPILYRETE</sequence>
<comment type="caution">
    <text evidence="1">The sequence shown here is derived from an EMBL/GenBank/DDBJ whole genome shotgun (WGS) entry which is preliminary data.</text>
</comment>
<proteinExistence type="predicted"/>
<gene>
    <name evidence="1" type="ORF">DX873_05945</name>
</gene>
<accession>A0A371JV82</accession>
<dbReference type="EMBL" id="QTJX01000001">
    <property type="protein sequence ID" value="RDY61692.1"/>
    <property type="molecule type" value="Genomic_DNA"/>
</dbReference>
<protein>
    <submittedName>
        <fullName evidence="1">Uncharacterized protein</fullName>
    </submittedName>
</protein>
<evidence type="ECO:0000313" key="2">
    <source>
        <dbReference type="Proteomes" id="UP000261828"/>
    </source>
</evidence>
<name>A0A371JV82_9FLAO</name>
<organism evidence="1 2">
    <name type="scientific">Flagellimonas nanhaiensis</name>
    <dbReference type="NCBI Taxonomy" id="2292706"/>
    <lineage>
        <taxon>Bacteria</taxon>
        <taxon>Pseudomonadati</taxon>
        <taxon>Bacteroidota</taxon>
        <taxon>Flavobacteriia</taxon>
        <taxon>Flavobacteriales</taxon>
        <taxon>Flavobacteriaceae</taxon>
        <taxon>Flagellimonas</taxon>
    </lineage>
</organism>
<evidence type="ECO:0000313" key="1">
    <source>
        <dbReference type="EMBL" id="RDY61692.1"/>
    </source>
</evidence>
<keyword evidence="2" id="KW-1185">Reference proteome</keyword>
<dbReference type="Proteomes" id="UP000261828">
    <property type="component" value="Unassembled WGS sequence"/>
</dbReference>
<dbReference type="AlphaFoldDB" id="A0A371JV82"/>